<evidence type="ECO:0000313" key="2">
    <source>
        <dbReference type="Proteomes" id="UP001333710"/>
    </source>
</evidence>
<sequence>MTTSVDNFINAKAPQLAYYVRAFWERRIPYSEVDLYFWDTMEEWTQIEAASHEPSSQRERVFWHLLHQLHFWAEDKLLDDPYLHSELKVCVDYLEGAGHFPLDCVGVRP</sequence>
<organism evidence="1 2">
    <name type="scientific">Planctobacterium marinum</name>
    <dbReference type="NCBI Taxonomy" id="1631968"/>
    <lineage>
        <taxon>Bacteria</taxon>
        <taxon>Pseudomonadati</taxon>
        <taxon>Pseudomonadota</taxon>
        <taxon>Gammaproteobacteria</taxon>
        <taxon>Alteromonadales</taxon>
        <taxon>Alteromonadaceae</taxon>
        <taxon>Planctobacterium</taxon>
    </lineage>
</organism>
<name>A0AA48HVZ4_9ALTE</name>
<keyword evidence="2" id="KW-1185">Reference proteome</keyword>
<dbReference type="RefSeq" id="WP_338291557.1">
    <property type="nucleotide sequence ID" value="NZ_AP027272.1"/>
</dbReference>
<dbReference type="EMBL" id="AP027272">
    <property type="protein sequence ID" value="BDX05575.1"/>
    <property type="molecule type" value="Genomic_DNA"/>
</dbReference>
<protein>
    <submittedName>
        <fullName evidence="1">Uncharacterized protein</fullName>
    </submittedName>
</protein>
<gene>
    <name evidence="1" type="ORF">MACH26_10960</name>
</gene>
<proteinExistence type="predicted"/>
<evidence type="ECO:0000313" key="1">
    <source>
        <dbReference type="EMBL" id="BDX05575.1"/>
    </source>
</evidence>
<accession>A0AA48HVZ4</accession>
<dbReference type="Proteomes" id="UP001333710">
    <property type="component" value="Chromosome"/>
</dbReference>
<reference evidence="1" key="1">
    <citation type="submission" date="2023-01" db="EMBL/GenBank/DDBJ databases">
        <title>Complete genome sequence of Planctobacterium marinum strain Dej080120_11.</title>
        <authorList>
            <person name="Ueki S."/>
            <person name="Maruyama F."/>
        </authorList>
    </citation>
    <scope>NUCLEOTIDE SEQUENCE</scope>
    <source>
        <strain evidence="1">Dej080120_11</strain>
    </source>
</reference>
<dbReference type="AlphaFoldDB" id="A0AA48HVZ4"/>
<dbReference type="KEGG" id="pmaw:MACH26_10960"/>